<dbReference type="Proteomes" id="UP000248021">
    <property type="component" value="Unassembled WGS sequence"/>
</dbReference>
<keyword evidence="2" id="KW-1185">Reference proteome</keyword>
<dbReference type="RefSeq" id="WP_110375285.1">
    <property type="nucleotide sequence ID" value="NZ_CAKNFM010000006.1"/>
</dbReference>
<accession>A0A2V3U642</accession>
<evidence type="ECO:0008006" key="3">
    <source>
        <dbReference type="Google" id="ProtNLM"/>
    </source>
</evidence>
<dbReference type="AlphaFoldDB" id="A0A2V3U642"/>
<sequence>MPNPLNIPDQNAWASWHPAELSRRIAGVSSPWCVVGGWALDLWHGHETREHSDLEFTVLREDLAAFRQSLATLEFYTVRNGMIENLSPGEEPAMDIVQIWCFDRSRQSWRIDMMIEHGTPETWVYKRDPAIRRPRAEMVALTADGIPYLQPSAVLLFKAKYRRPKDEEDFARALPLLPPAERLWLKNSLDRVHPGHDWARAL</sequence>
<comment type="caution">
    <text evidence="1">The sequence shown here is derived from an EMBL/GenBank/DDBJ whole genome shotgun (WGS) entry which is preliminary data.</text>
</comment>
<dbReference type="Gene3D" id="3.30.460.40">
    <property type="match status" value="1"/>
</dbReference>
<evidence type="ECO:0000313" key="1">
    <source>
        <dbReference type="EMBL" id="PXW57964.1"/>
    </source>
</evidence>
<dbReference type="OrthoDB" id="9800567at2"/>
<name>A0A2V3U642_9HYPH</name>
<dbReference type="InterPro" id="IPR019646">
    <property type="entry name" value="Aminoglyc_AdlTrfase"/>
</dbReference>
<gene>
    <name evidence="1" type="ORF">C7450_106137</name>
</gene>
<protein>
    <recommendedName>
        <fullName evidence="3">Aminoglycoside-2''-adenylyltransferase</fullName>
    </recommendedName>
</protein>
<dbReference type="Pfam" id="PF10706">
    <property type="entry name" value="Aminoglyc_resit"/>
    <property type="match status" value="1"/>
</dbReference>
<dbReference type="EMBL" id="QJJK01000006">
    <property type="protein sequence ID" value="PXW57964.1"/>
    <property type="molecule type" value="Genomic_DNA"/>
</dbReference>
<organism evidence="1 2">
    <name type="scientific">Chelatococcus asaccharovorans</name>
    <dbReference type="NCBI Taxonomy" id="28210"/>
    <lineage>
        <taxon>Bacteria</taxon>
        <taxon>Pseudomonadati</taxon>
        <taxon>Pseudomonadota</taxon>
        <taxon>Alphaproteobacteria</taxon>
        <taxon>Hyphomicrobiales</taxon>
        <taxon>Chelatococcaceae</taxon>
        <taxon>Chelatococcus</taxon>
    </lineage>
</organism>
<evidence type="ECO:0000313" key="2">
    <source>
        <dbReference type="Proteomes" id="UP000248021"/>
    </source>
</evidence>
<proteinExistence type="predicted"/>
<reference evidence="1 2" key="1">
    <citation type="submission" date="2018-05" db="EMBL/GenBank/DDBJ databases">
        <title>Genomic Encyclopedia of Type Strains, Phase IV (KMG-IV): sequencing the most valuable type-strain genomes for metagenomic binning, comparative biology and taxonomic classification.</title>
        <authorList>
            <person name="Goeker M."/>
        </authorList>
    </citation>
    <scope>NUCLEOTIDE SEQUENCE [LARGE SCALE GENOMIC DNA]</scope>
    <source>
        <strain evidence="1 2">DSM 6462</strain>
    </source>
</reference>